<keyword evidence="1" id="KW-0436">Ligase</keyword>
<dbReference type="GO" id="GO:0016874">
    <property type="term" value="F:ligase activity"/>
    <property type="evidence" value="ECO:0007669"/>
    <property type="project" value="UniProtKB-KW"/>
</dbReference>
<comment type="caution">
    <text evidence="1">The sequence shown here is derived from an EMBL/GenBank/DDBJ whole genome shotgun (WGS) entry which is preliminary data.</text>
</comment>
<evidence type="ECO:0000313" key="2">
    <source>
        <dbReference type="Proteomes" id="UP000177950"/>
    </source>
</evidence>
<dbReference type="Gene3D" id="3.40.50.11280">
    <property type="entry name" value="Glutamate-cysteine ligase, N-terminal domain"/>
    <property type="match status" value="1"/>
</dbReference>
<evidence type="ECO:0000313" key="1">
    <source>
        <dbReference type="EMBL" id="OGI57871.1"/>
    </source>
</evidence>
<dbReference type="NCBIfam" id="TIGR02049">
    <property type="entry name" value="gshA_ferroox"/>
    <property type="match status" value="1"/>
</dbReference>
<reference evidence="1 2" key="1">
    <citation type="journal article" date="2016" name="Nat. Commun.">
        <title>Thousands of microbial genomes shed light on interconnected biogeochemical processes in an aquifer system.</title>
        <authorList>
            <person name="Anantharaman K."/>
            <person name="Brown C.T."/>
            <person name="Hug L.A."/>
            <person name="Sharon I."/>
            <person name="Castelle C.J."/>
            <person name="Probst A.J."/>
            <person name="Thomas B.C."/>
            <person name="Singh A."/>
            <person name="Wilkins M.J."/>
            <person name="Karaoz U."/>
            <person name="Brodie E.L."/>
            <person name="Williams K.H."/>
            <person name="Hubbard S.S."/>
            <person name="Banfield J.F."/>
        </authorList>
    </citation>
    <scope>NUCLEOTIDE SEQUENCE [LARGE SCALE GENOMIC DNA]</scope>
</reference>
<organism evidence="1 2">
    <name type="scientific">Candidatus Muproteobacteria bacterium RBG_19FT_COMBO_61_10</name>
    <dbReference type="NCBI Taxonomy" id="1817761"/>
    <lineage>
        <taxon>Bacteria</taxon>
        <taxon>Pseudomonadati</taxon>
        <taxon>Pseudomonadota</taxon>
        <taxon>Candidatus Muproteobacteria</taxon>
    </lineage>
</organism>
<sequence>MSIEHLHAVPHLTTALTGPLQQIEEHLLQRQPEIEHWFRGQWLDTPPPFYASVDLRNAGFKLAPVDTNLFPGGFNNLNPAFLPLSVQAVQAAANRLCPKACRILVIAESHTRNLFYLENLNALTNILEKAGYHVRVGSLLPEIVEPTTIDLPSGRKLVLEPLVREGDKLTLQGYLPCMILLNNDLSGGCPPILMNLQQPVLPPLAMGWFNRLKSTHFWHYREVAQDFARLIDIDPWLIDPVFRKCGEIDFQKRAGEDCLVTNVSAVLEEIAAKYRTYGITNDPFVIVKADSGTYGMNIMTVRHPDEVRDLNRKQRTKMARGKEGLMVADVMVQEGVYTFETWGEAQAVAEPVVYMIDRHVVGGFYRVHGNRGKDENLNAPGMRFEALAFEESCTTPDQAKAPDARPNRFYAYGVIARLALVAAAREIKEAASD</sequence>
<name>A0A1F6UKH6_9PROT</name>
<accession>A0A1F6UKH6</accession>
<proteinExistence type="predicted"/>
<dbReference type="AlphaFoldDB" id="A0A1F6UKH6"/>
<dbReference type="Proteomes" id="UP000177950">
    <property type="component" value="Unassembled WGS sequence"/>
</dbReference>
<dbReference type="Pfam" id="PF08886">
    <property type="entry name" value="GshA"/>
    <property type="match status" value="1"/>
</dbReference>
<dbReference type="EMBL" id="MFSV01000103">
    <property type="protein sequence ID" value="OGI57871.1"/>
    <property type="molecule type" value="Genomic_DNA"/>
</dbReference>
<dbReference type="InterPro" id="IPR042520">
    <property type="entry name" value="GshA_N"/>
</dbReference>
<gene>
    <name evidence="1" type="ORF">A2V58_09300</name>
</gene>
<dbReference type="InterPro" id="IPR011718">
    <property type="entry name" value="GshA"/>
</dbReference>
<protein>
    <submittedName>
        <fullName evidence="1">Glutamate--cysteine ligase</fullName>
    </submittedName>
</protein>